<dbReference type="InterPro" id="IPR050712">
    <property type="entry name" value="NAD(P)H-dep_reductase"/>
</dbReference>
<gene>
    <name evidence="2" type="ORF">BFS30_07735</name>
</gene>
<accession>A0A1D7QEE6</accession>
<dbReference type="OrthoDB" id="5767802at2"/>
<dbReference type="EMBL" id="CP017141">
    <property type="protein sequence ID" value="AOM77066.1"/>
    <property type="molecule type" value="Genomic_DNA"/>
</dbReference>
<dbReference type="GO" id="GO:0010181">
    <property type="term" value="F:FMN binding"/>
    <property type="evidence" value="ECO:0007669"/>
    <property type="project" value="TreeGrafter"/>
</dbReference>
<dbReference type="PANTHER" id="PTHR30543:SF21">
    <property type="entry name" value="NAD(P)H-DEPENDENT FMN REDUCTASE LOT6"/>
    <property type="match status" value="1"/>
</dbReference>
<dbReference type="Pfam" id="PF03358">
    <property type="entry name" value="FMN_red"/>
    <property type="match status" value="1"/>
</dbReference>
<dbReference type="PANTHER" id="PTHR30543">
    <property type="entry name" value="CHROMATE REDUCTASE"/>
    <property type="match status" value="1"/>
</dbReference>
<dbReference type="RefSeq" id="WP_069378759.1">
    <property type="nucleotide sequence ID" value="NZ_CP017141.1"/>
</dbReference>
<dbReference type="SUPFAM" id="SSF52218">
    <property type="entry name" value="Flavoproteins"/>
    <property type="match status" value="1"/>
</dbReference>
<sequence length="178" mass="20096">MKILAFAGSNSSKSINRKLVIHTLSYFEEETVTLLDLNDFEMPLFSVDRESKDGHPRQAHQLLEHIEACDLIIVSMAEHNNSYTTAFKNVMDWCSRVNGKFFQNKPMFLLSTSPGGFGGGNVMNSAKAYFPKCSANILSTFSLPSFYQNFEENEGITNPQIRADFIAKIQELREGLKK</sequence>
<keyword evidence="3" id="KW-1185">Reference proteome</keyword>
<evidence type="ECO:0000313" key="3">
    <source>
        <dbReference type="Proteomes" id="UP000094313"/>
    </source>
</evidence>
<proteinExistence type="predicted"/>
<dbReference type="AlphaFoldDB" id="A0A1D7QEE6"/>
<dbReference type="InterPro" id="IPR005025">
    <property type="entry name" value="FMN_Rdtase-like_dom"/>
</dbReference>
<name>A0A1D7QEE6_9SPHI</name>
<dbReference type="InterPro" id="IPR029039">
    <property type="entry name" value="Flavoprotein-like_sf"/>
</dbReference>
<dbReference type="GO" id="GO:0005829">
    <property type="term" value="C:cytosol"/>
    <property type="evidence" value="ECO:0007669"/>
    <property type="project" value="TreeGrafter"/>
</dbReference>
<dbReference type="Proteomes" id="UP000094313">
    <property type="component" value="Chromosome"/>
</dbReference>
<dbReference type="KEGG" id="psty:BFS30_07735"/>
<feature type="domain" description="NADPH-dependent FMN reductase-like" evidence="1">
    <location>
        <begin position="1"/>
        <end position="140"/>
    </location>
</feature>
<dbReference type="GO" id="GO:0016491">
    <property type="term" value="F:oxidoreductase activity"/>
    <property type="evidence" value="ECO:0007669"/>
    <property type="project" value="InterPro"/>
</dbReference>
<dbReference type="Gene3D" id="3.40.50.360">
    <property type="match status" value="1"/>
</dbReference>
<reference evidence="2 3" key="1">
    <citation type="submission" date="2016-08" db="EMBL/GenBank/DDBJ databases">
        <authorList>
            <person name="Seilhamer J.J."/>
        </authorList>
    </citation>
    <scope>NUCLEOTIDE SEQUENCE [LARGE SCALE GENOMIC DNA]</scope>
    <source>
        <strain evidence="2 3">DX4</strain>
    </source>
</reference>
<evidence type="ECO:0000259" key="1">
    <source>
        <dbReference type="Pfam" id="PF03358"/>
    </source>
</evidence>
<protein>
    <submittedName>
        <fullName evidence="2">NADPH-dependent FMN reductase</fullName>
    </submittedName>
</protein>
<organism evidence="2 3">
    <name type="scientific">Pedobacter steynii</name>
    <dbReference type="NCBI Taxonomy" id="430522"/>
    <lineage>
        <taxon>Bacteria</taxon>
        <taxon>Pseudomonadati</taxon>
        <taxon>Bacteroidota</taxon>
        <taxon>Sphingobacteriia</taxon>
        <taxon>Sphingobacteriales</taxon>
        <taxon>Sphingobacteriaceae</taxon>
        <taxon>Pedobacter</taxon>
    </lineage>
</organism>
<evidence type="ECO:0000313" key="2">
    <source>
        <dbReference type="EMBL" id="AOM77066.1"/>
    </source>
</evidence>